<dbReference type="GO" id="GO:0005829">
    <property type="term" value="C:cytosol"/>
    <property type="evidence" value="ECO:0007669"/>
    <property type="project" value="UniProtKB-SubCell"/>
</dbReference>
<keyword evidence="15" id="KW-1185">Reference proteome</keyword>
<dbReference type="InterPro" id="IPR040460">
    <property type="entry name" value="Gasdermin_pore"/>
</dbReference>
<dbReference type="RefSeq" id="NP_001424905.1">
    <property type="nucleotide sequence ID" value="NM_001437976.1"/>
</dbReference>
<comment type="similarity">
    <text evidence="3">Belongs to the gasdermin family.</text>
</comment>
<dbReference type="GO" id="GO:0042742">
    <property type="term" value="P:defense response to bacterium"/>
    <property type="evidence" value="ECO:0000318"/>
    <property type="project" value="GO_Central"/>
</dbReference>
<evidence type="ECO:0000256" key="6">
    <source>
        <dbReference type="ARBA" id="ARBA00022490"/>
    </source>
</evidence>
<dbReference type="InterPro" id="IPR041263">
    <property type="entry name" value="Gasdermin_PUB"/>
</dbReference>
<dbReference type="AlphaFoldDB" id="A0A0G2K7V2"/>
<dbReference type="RefSeq" id="NP_001424910.1">
    <property type="nucleotide sequence ID" value="NM_001437981.1"/>
</dbReference>
<dbReference type="PANTHER" id="PTHR16399">
    <property type="entry name" value="GASDERMIN"/>
    <property type="match status" value="1"/>
</dbReference>
<keyword evidence="6" id="KW-0963">Cytoplasm</keyword>
<keyword evidence="5" id="KW-1003">Cell membrane</keyword>
<keyword evidence="9" id="KW-0472">Membrane</keyword>
<proteinExistence type="inferred from homology"/>
<keyword evidence="8" id="KW-0812">Transmembrane</keyword>
<dbReference type="RefSeq" id="NP_001424906.1">
    <property type="nucleotide sequence ID" value="NM_001437977.1"/>
</dbReference>
<dbReference type="Pfam" id="PF17708">
    <property type="entry name" value="Gasdermin_C"/>
    <property type="match status" value="1"/>
</dbReference>
<accession>A0A0G2K7V2</accession>
<dbReference type="RefSeq" id="XP_063119587.1">
    <property type="nucleotide sequence ID" value="XM_063263517.1"/>
</dbReference>
<dbReference type="GO" id="GO:0005886">
    <property type="term" value="C:plasma membrane"/>
    <property type="evidence" value="ECO:0007669"/>
    <property type="project" value="UniProtKB-SubCell"/>
</dbReference>
<reference evidence="14" key="1">
    <citation type="submission" date="2024-01" db="EMBL/GenBank/DDBJ databases">
        <title>GRCr8: a new rat reference genome assembly contstructed from accurate long reads and long range scaffolding.</title>
        <authorList>
            <person name="Doris P.A."/>
            <person name="Kalbfleisch T."/>
            <person name="Li K."/>
            <person name="Howe K."/>
            <person name="Wood J."/>
        </authorList>
    </citation>
    <scope>NUCLEOTIDE SEQUENCE [LARGE SCALE GENOMIC DNA]</scope>
    <source>
        <strain evidence="14">Brown Norway</strain>
    </source>
</reference>
<evidence type="ECO:0000313" key="15">
    <source>
        <dbReference type="Proteomes" id="UP000002494"/>
    </source>
</evidence>
<name>A0A0G2K7V2_RAT</name>
<reference evidence="14" key="2">
    <citation type="submission" date="2025-08" db="UniProtKB">
        <authorList>
            <consortium name="Ensembl"/>
        </authorList>
    </citation>
    <scope>IDENTIFICATION</scope>
    <source>
        <strain evidence="14">Brown Norway</strain>
    </source>
</reference>
<reference evidence="14" key="3">
    <citation type="submission" date="2025-09" db="UniProtKB">
        <authorList>
            <consortium name="Ensembl"/>
        </authorList>
    </citation>
    <scope>IDENTIFICATION</scope>
    <source>
        <strain evidence="14">Brown Norway</strain>
    </source>
</reference>
<feature type="domain" description="Gasdermin PUB" evidence="13">
    <location>
        <begin position="258"/>
        <end position="428"/>
    </location>
</feature>
<evidence type="ECO:0000256" key="7">
    <source>
        <dbReference type="ARBA" id="ARBA00022590"/>
    </source>
</evidence>
<evidence type="ECO:0000259" key="12">
    <source>
        <dbReference type="Pfam" id="PF04598"/>
    </source>
</evidence>
<keyword evidence="10" id="KW-0564">Palmitate</keyword>
<keyword evidence="7" id="KW-1210">Necrosis</keyword>
<protein>
    <submittedName>
        <fullName evidence="14">Gasdermin D like 1</fullName>
    </submittedName>
</protein>
<dbReference type="RefSeq" id="NP_001424903.1">
    <property type="nucleotide sequence ID" value="NM_001437974.1"/>
</dbReference>
<evidence type="ECO:0000256" key="5">
    <source>
        <dbReference type="ARBA" id="ARBA00022475"/>
    </source>
</evidence>
<comment type="subcellular location">
    <subcellularLocation>
        <location evidence="2">Cell membrane</location>
        <topology evidence="2">Multi-pass membrane protein</topology>
    </subcellularLocation>
    <subcellularLocation>
        <location evidence="1">Cytoplasm</location>
        <location evidence="1">Cytosol</location>
    </subcellularLocation>
</comment>
<dbReference type="GO" id="GO:0012501">
    <property type="term" value="P:programmed cell death"/>
    <property type="evidence" value="ECO:0007669"/>
    <property type="project" value="UniProtKB-KW"/>
</dbReference>
<evidence type="ECO:0000256" key="1">
    <source>
        <dbReference type="ARBA" id="ARBA00004514"/>
    </source>
</evidence>
<evidence type="ECO:0000256" key="4">
    <source>
        <dbReference type="ARBA" id="ARBA00022452"/>
    </source>
</evidence>
<dbReference type="PANTHER" id="PTHR16399:SF31">
    <property type="entry name" value="GASDERMIN DOMAIN CONTAINING PROTEIN RGD1359449"/>
    <property type="match status" value="1"/>
</dbReference>
<dbReference type="GO" id="GO:0005546">
    <property type="term" value="F:phosphatidylinositol-4,5-bisphosphate binding"/>
    <property type="evidence" value="ECO:0000318"/>
    <property type="project" value="GO_Central"/>
</dbReference>
<dbReference type="GO" id="GO:0070273">
    <property type="term" value="F:phosphatidylinositol-4-phosphate binding"/>
    <property type="evidence" value="ECO:0000318"/>
    <property type="project" value="GO_Central"/>
</dbReference>
<dbReference type="InterPro" id="IPR007677">
    <property type="entry name" value="Gasdermin"/>
</dbReference>
<sequence length="472" mass="52005">MSSLFLRSTKSLVRELGRKGELVPVDSLNSSQRLRPFCLVRKKHKHSLWPWDTPLIPTDFSLLDVLEPGCPDPEVNHSKPIYSWEKEAEGLTGAVSVSAGLQSQVTGSGTTTCLSALAVQTLWVSPFTWEMLLEKRKLRSPRPSFLQELQSRKERESLYVVTEAVETLQDTILQSHDQMRGAGQLSLLQLGHVQVQGQSHVDTEKMVSIPQGSVLAYRVLQLVVEEDGWAVLYFPERKLCRNARVAIAFSQESGEESNFYSLRDQADSQLQDLVTLSSERRATLLGALQELLRDQQALQELEDTLEQALDTGLLAQLEGPGGCVLCILQDSTSNLSCSKGRAILYILGALAALSEPQHCLLAQSIERQILSEELELVASILEHNCNQTEETTSPLPTGVLCALKSEDEVLILNLVQGCGLELEKSGCQLPWDPTVVPQLSALYACLTGLQLLTDPSPGLSRTVPEEETLICP</sequence>
<evidence type="ECO:0000256" key="8">
    <source>
        <dbReference type="ARBA" id="ARBA00022692"/>
    </source>
</evidence>
<dbReference type="AGR" id="RGD:1359449"/>
<dbReference type="HOGENOM" id="CLU_040752_1_0_1"/>
<evidence type="ECO:0000259" key="13">
    <source>
        <dbReference type="Pfam" id="PF17708"/>
    </source>
</evidence>
<dbReference type="GeneID" id="314959"/>
<evidence type="ECO:0000256" key="11">
    <source>
        <dbReference type="ARBA" id="ARBA00023288"/>
    </source>
</evidence>
<evidence type="ECO:0000256" key="2">
    <source>
        <dbReference type="ARBA" id="ARBA00004651"/>
    </source>
</evidence>
<dbReference type="GO" id="GO:0001786">
    <property type="term" value="F:phosphatidylserine binding"/>
    <property type="evidence" value="ECO:0000318"/>
    <property type="project" value="GO_Central"/>
</dbReference>
<gene>
    <name evidence="14 16" type="primary">Gsdmdl1</name>
    <name evidence="16" type="synonym">RGD1359449</name>
</gene>
<dbReference type="Pfam" id="PF04598">
    <property type="entry name" value="Gasdermin"/>
    <property type="match status" value="1"/>
</dbReference>
<keyword evidence="4" id="KW-1134">Transmembrane beta strand</keyword>
<dbReference type="RefSeq" id="XP_063119590.1">
    <property type="nucleotide sequence ID" value="XM_063263520.1"/>
</dbReference>
<feature type="domain" description="Gasdermin pore forming" evidence="12">
    <location>
        <begin position="5"/>
        <end position="236"/>
    </location>
</feature>
<dbReference type="CTD" id="314959"/>
<organism evidence="14 15">
    <name type="scientific">Rattus norvegicus</name>
    <name type="common">Rat</name>
    <dbReference type="NCBI Taxonomy" id="10116"/>
    <lineage>
        <taxon>Eukaryota</taxon>
        <taxon>Metazoa</taxon>
        <taxon>Chordata</taxon>
        <taxon>Craniata</taxon>
        <taxon>Vertebrata</taxon>
        <taxon>Euteleostomi</taxon>
        <taxon>Mammalia</taxon>
        <taxon>Eutheria</taxon>
        <taxon>Euarchontoglires</taxon>
        <taxon>Glires</taxon>
        <taxon>Rodentia</taxon>
        <taxon>Myomorpha</taxon>
        <taxon>Muroidea</taxon>
        <taxon>Muridae</taxon>
        <taxon>Murinae</taxon>
        <taxon>Rattus</taxon>
    </lineage>
</organism>
<keyword evidence="11" id="KW-0449">Lipoprotein</keyword>
<evidence type="ECO:0000256" key="3">
    <source>
        <dbReference type="ARBA" id="ARBA00009279"/>
    </source>
</evidence>
<dbReference type="OMA" id="FNQMEET"/>
<dbReference type="RefSeq" id="XP_063119592.1">
    <property type="nucleotide sequence ID" value="XM_063263522.1"/>
</dbReference>
<dbReference type="GO" id="GO:0070269">
    <property type="term" value="P:pyroptotic inflammatory response"/>
    <property type="evidence" value="ECO:0000318"/>
    <property type="project" value="GO_Central"/>
</dbReference>
<evidence type="ECO:0000256" key="10">
    <source>
        <dbReference type="ARBA" id="ARBA00023139"/>
    </source>
</evidence>
<dbReference type="RefSeq" id="XP_063119594.1">
    <property type="nucleotide sequence ID" value="XM_063263524.1"/>
</dbReference>
<evidence type="ECO:0000313" key="14">
    <source>
        <dbReference type="Ensembl" id="ENSRNOP00000074359.2"/>
    </source>
</evidence>
<dbReference type="Ensembl" id="ENSRNOT00000090226.3">
    <property type="protein sequence ID" value="ENSRNOP00000074359.2"/>
    <property type="gene ID" value="ENSRNOG00000059240.3"/>
</dbReference>
<dbReference type="RGD" id="1359449">
    <property type="gene designation" value="Gsdmdl1"/>
</dbReference>
<evidence type="ECO:0000313" key="16">
    <source>
        <dbReference type="RGD" id="1359449"/>
    </source>
</evidence>
<dbReference type="Proteomes" id="UP000002494">
    <property type="component" value="Chromosome 7"/>
</dbReference>
<dbReference type="GeneTree" id="ENSGT00950000183140"/>
<evidence type="ECO:0000256" key="9">
    <source>
        <dbReference type="ARBA" id="ARBA00023136"/>
    </source>
</evidence>